<dbReference type="PROSITE" id="PS50934">
    <property type="entry name" value="SWIRM"/>
    <property type="match status" value="1"/>
</dbReference>
<dbReference type="InterPro" id="IPR032451">
    <property type="entry name" value="SMARCC_C"/>
</dbReference>
<evidence type="ECO:0000256" key="8">
    <source>
        <dbReference type="ARBA" id="ARBA00023242"/>
    </source>
</evidence>
<evidence type="ECO:0000256" key="3">
    <source>
        <dbReference type="ARBA" id="ARBA00022771"/>
    </source>
</evidence>
<evidence type="ECO:0000256" key="6">
    <source>
        <dbReference type="ARBA" id="ARBA00023125"/>
    </source>
</evidence>
<dbReference type="Pfam" id="PF00249">
    <property type="entry name" value="Myb_DNA-binding"/>
    <property type="match status" value="1"/>
</dbReference>
<keyword evidence="8" id="KW-0539">Nucleus</keyword>
<gene>
    <name evidence="16" type="ORF">RHSIM_Rhsim06G0088100</name>
</gene>
<feature type="region of interest" description="Disordered" evidence="11">
    <location>
        <begin position="468"/>
        <end position="487"/>
    </location>
</feature>
<comment type="caution">
    <text evidence="16">The sequence shown here is derived from an EMBL/GenBank/DDBJ whole genome shotgun (WGS) entry which is preliminary data.</text>
</comment>
<keyword evidence="7" id="KW-0804">Transcription</keyword>
<dbReference type="InterPro" id="IPR017884">
    <property type="entry name" value="SANT_dom"/>
</dbReference>
<dbReference type="InterPro" id="IPR036388">
    <property type="entry name" value="WH-like_DNA-bd_sf"/>
</dbReference>
<keyword evidence="17" id="KW-1185">Reference proteome</keyword>
<evidence type="ECO:0000256" key="9">
    <source>
        <dbReference type="PROSITE-ProRule" id="PRU00228"/>
    </source>
</evidence>
<dbReference type="PROSITE" id="PS50090">
    <property type="entry name" value="MYB_LIKE"/>
    <property type="match status" value="1"/>
</dbReference>
<dbReference type="InterPro" id="IPR001005">
    <property type="entry name" value="SANT/Myb"/>
</dbReference>
<keyword evidence="3 9" id="KW-0863">Zinc-finger</keyword>
<feature type="domain" description="SANT" evidence="15">
    <location>
        <begin position="404"/>
        <end position="452"/>
    </location>
</feature>
<evidence type="ECO:0000256" key="5">
    <source>
        <dbReference type="ARBA" id="ARBA00023015"/>
    </source>
</evidence>
<evidence type="ECO:0000256" key="7">
    <source>
        <dbReference type="ARBA" id="ARBA00023163"/>
    </source>
</evidence>
<dbReference type="OrthoDB" id="118550at2759"/>
<dbReference type="InterPro" id="IPR007526">
    <property type="entry name" value="SWIRM"/>
</dbReference>
<evidence type="ECO:0000256" key="1">
    <source>
        <dbReference type="ARBA" id="ARBA00022473"/>
    </source>
</evidence>
<dbReference type="PANTHER" id="PTHR12802:SF61">
    <property type="entry name" value="SWI_SNF COMPLEX SUBUNIT SWI3C"/>
    <property type="match status" value="1"/>
</dbReference>
<dbReference type="InterPro" id="IPR009057">
    <property type="entry name" value="Homeodomain-like_sf"/>
</dbReference>
<evidence type="ECO:0000256" key="2">
    <source>
        <dbReference type="ARBA" id="ARBA00022723"/>
    </source>
</evidence>
<dbReference type="Pfam" id="PF16495">
    <property type="entry name" value="SWIRM-assoc_1"/>
    <property type="match status" value="1"/>
</dbReference>
<evidence type="ECO:0000259" key="14">
    <source>
        <dbReference type="PROSITE" id="PS50934"/>
    </source>
</evidence>
<dbReference type="PROSITE" id="PS51293">
    <property type="entry name" value="SANT"/>
    <property type="match status" value="1"/>
</dbReference>
<feature type="domain" description="Myb-like" evidence="12">
    <location>
        <begin position="405"/>
        <end position="448"/>
    </location>
</feature>
<evidence type="ECO:0000256" key="4">
    <source>
        <dbReference type="ARBA" id="ARBA00022833"/>
    </source>
</evidence>
<evidence type="ECO:0000259" key="13">
    <source>
        <dbReference type="PROSITE" id="PS50135"/>
    </source>
</evidence>
<evidence type="ECO:0000256" key="11">
    <source>
        <dbReference type="SAM" id="MobiDB-lite"/>
    </source>
</evidence>
<dbReference type="PANTHER" id="PTHR12802">
    <property type="entry name" value="SWI/SNF COMPLEX-RELATED"/>
    <property type="match status" value="1"/>
</dbReference>
<reference evidence="16" key="1">
    <citation type="submission" date="2019-11" db="EMBL/GenBank/DDBJ databases">
        <authorList>
            <person name="Liu Y."/>
            <person name="Hou J."/>
            <person name="Li T.-Q."/>
            <person name="Guan C.-H."/>
            <person name="Wu X."/>
            <person name="Wu H.-Z."/>
            <person name="Ling F."/>
            <person name="Zhang R."/>
            <person name="Shi X.-G."/>
            <person name="Ren J.-P."/>
            <person name="Chen E.-F."/>
            <person name="Sun J.-M."/>
        </authorList>
    </citation>
    <scope>NUCLEOTIDE SEQUENCE</scope>
    <source>
        <strain evidence="16">Adult_tree_wgs_1</strain>
        <tissue evidence="16">Leaves</tissue>
    </source>
</reference>
<evidence type="ECO:0008006" key="18">
    <source>
        <dbReference type="Google" id="ProtNLM"/>
    </source>
</evidence>
<dbReference type="Gene3D" id="1.10.10.60">
    <property type="entry name" value="Homeodomain-like"/>
    <property type="match status" value="1"/>
</dbReference>
<sequence length="1055" mass="115872">MPASSSDTRNRWRKKRKREPQIGRRSKLQNDDVYDDEEEEEDEELKPESESDEDRHQQQQQRNPQSGSDPAPAAEVLSEGGVRVSDFPPVVKHTVNRPHPSVLGIVALERAIQCGGEGKGLVNHGAVLENISHGQLQALSAVPADSPALLAAGDQERGEGSSSSAAAAYVITPPPIMEGCGVVKRFDWFSPITVHRLERQVVPHFFSGKSADHPPEKYMECRNAIVAGYMKNPERRLSVGDCQGLVPGIVVDDLSRIFRFLDHWGIINYCAAAPSHETQRDGSYLREDSNGEVHVPSAALKSIDSLIQFDKPKCRLKAADVYPSLSCHDGEDSDLDSRIRERLSDNRCNYCSCPLPIVYYQSQKEVDTLLCLDCFHNGRFVIGHSSIDFLRVDTTKDYGDMDGESWNNQETLLLLEAMEIYNENWNEIAEHVGTKSKAQCILHFIRLPMEEGPLENIEVPRRSLSSSLLNRDDSGRPHLGSNGDAAGLCLQDPDSESRLPFANSSNPVMALSLVVKKELSPDPIQEIQKKRSNLNTTPQLPHLTISQCESSSCDLSLGLCEVFPGLCDQLCFSLLLEIADSAVLGVELTGCEDIHVSIFDEPSHVDVEDDPIYGIRGDLDGVPIYDKFEEGEDEERGGLILPINEPFLMPLEDGGQVLEASHDVLQATQEDIATIKSDVREIKSLLEKLTVALLGGAYEAYKVDHVLEEVMQIDYEHTAVHEGIQQTKAEFNIAVKEGMSEHCGEDLPLKEVIRVINTSAVYAFWGMKNVHIEFVMPHVSFLACAVGPRVAAACAHAALTVLSEDSQKASGQMEAPRLGNRMNLDRTHANEASSHGDNTNSSQRKEDNSEVTRNGVVAPLSDEKVRSAAKAGLAAAATKAKLFADHEEREIQRLSANIINHQLKRLELKLKQFAEVETLLMKECEQVEKARQRIANERTRMVSAQMGPTGVSSSMNPPGVGPSMVSNSLNNRQPIITGSPSQPFISGFGSNQQMHPQFMARQQMYGLGPRLPLSALHPSTSVTPNVVFNAVANAQPSSVSHPMLKNVSGASSSLG</sequence>
<feature type="coiled-coil region" evidence="10">
    <location>
        <begin position="884"/>
        <end position="940"/>
    </location>
</feature>
<proteinExistence type="predicted"/>
<feature type="domain" description="ZZ-type" evidence="13">
    <location>
        <begin position="343"/>
        <end position="397"/>
    </location>
</feature>
<keyword evidence="10" id="KW-0175">Coiled coil</keyword>
<feature type="region of interest" description="Disordered" evidence="11">
    <location>
        <begin position="1"/>
        <end position="76"/>
    </location>
</feature>
<dbReference type="Proteomes" id="UP000626092">
    <property type="component" value="Unassembled WGS sequence"/>
</dbReference>
<dbReference type="SUPFAM" id="SSF46689">
    <property type="entry name" value="Homeodomain-like"/>
    <property type="match status" value="2"/>
</dbReference>
<keyword evidence="2" id="KW-0479">Metal-binding</keyword>
<name>A0A834LML3_RHOSS</name>
<protein>
    <recommendedName>
        <fullName evidence="18">SWI/SNF complex subunit SWI3C</fullName>
    </recommendedName>
</protein>
<feature type="domain" description="SWIRM" evidence="14">
    <location>
        <begin position="180"/>
        <end position="278"/>
    </location>
</feature>
<dbReference type="SMART" id="SM00717">
    <property type="entry name" value="SANT"/>
    <property type="match status" value="1"/>
</dbReference>
<evidence type="ECO:0000313" key="16">
    <source>
        <dbReference type="EMBL" id="KAF7141167.1"/>
    </source>
</evidence>
<dbReference type="InterPro" id="IPR000433">
    <property type="entry name" value="Znf_ZZ"/>
</dbReference>
<dbReference type="PROSITE" id="PS50135">
    <property type="entry name" value="ZF_ZZ_2"/>
    <property type="match status" value="1"/>
</dbReference>
<organism evidence="16 17">
    <name type="scientific">Rhododendron simsii</name>
    <name type="common">Sims's rhododendron</name>
    <dbReference type="NCBI Taxonomy" id="118357"/>
    <lineage>
        <taxon>Eukaryota</taxon>
        <taxon>Viridiplantae</taxon>
        <taxon>Streptophyta</taxon>
        <taxon>Embryophyta</taxon>
        <taxon>Tracheophyta</taxon>
        <taxon>Spermatophyta</taxon>
        <taxon>Magnoliopsida</taxon>
        <taxon>eudicotyledons</taxon>
        <taxon>Gunneridae</taxon>
        <taxon>Pentapetalae</taxon>
        <taxon>asterids</taxon>
        <taxon>Ericales</taxon>
        <taxon>Ericaceae</taxon>
        <taxon>Ericoideae</taxon>
        <taxon>Rhodoreae</taxon>
        <taxon>Rhododendron</taxon>
    </lineage>
</organism>
<evidence type="ECO:0000259" key="12">
    <source>
        <dbReference type="PROSITE" id="PS50090"/>
    </source>
</evidence>
<dbReference type="Pfam" id="PF04433">
    <property type="entry name" value="SWIRM"/>
    <property type="match status" value="1"/>
</dbReference>
<dbReference type="Gene3D" id="1.10.10.10">
    <property type="entry name" value="Winged helix-like DNA-binding domain superfamily/Winged helix DNA-binding domain"/>
    <property type="match status" value="1"/>
</dbReference>
<feature type="compositionally biased region" description="Polar residues" evidence="11">
    <location>
        <begin position="830"/>
        <end position="842"/>
    </location>
</feature>
<keyword evidence="6" id="KW-0238">DNA-binding</keyword>
<feature type="compositionally biased region" description="Acidic residues" evidence="11">
    <location>
        <begin position="32"/>
        <end position="45"/>
    </location>
</feature>
<keyword evidence="5" id="KW-0805">Transcription regulation</keyword>
<dbReference type="EMBL" id="WJXA01000006">
    <property type="protein sequence ID" value="KAF7141167.1"/>
    <property type="molecule type" value="Genomic_DNA"/>
</dbReference>
<dbReference type="GO" id="GO:0008270">
    <property type="term" value="F:zinc ion binding"/>
    <property type="evidence" value="ECO:0007669"/>
    <property type="project" value="UniProtKB-KW"/>
</dbReference>
<dbReference type="AlphaFoldDB" id="A0A834LML3"/>
<evidence type="ECO:0000256" key="10">
    <source>
        <dbReference type="SAM" id="Coils"/>
    </source>
</evidence>
<evidence type="ECO:0000259" key="15">
    <source>
        <dbReference type="PROSITE" id="PS51293"/>
    </source>
</evidence>
<dbReference type="GO" id="GO:0003677">
    <property type="term" value="F:DNA binding"/>
    <property type="evidence" value="ECO:0007669"/>
    <property type="project" value="UniProtKB-KW"/>
</dbReference>
<dbReference type="FunFam" id="1.10.10.60:FF:000014">
    <property type="entry name" value="SWI/SNF complex subunit SMARCC2 isoform C"/>
    <property type="match status" value="1"/>
</dbReference>
<accession>A0A834LML3</accession>
<feature type="compositionally biased region" description="Basic and acidic residues" evidence="11">
    <location>
        <begin position="46"/>
        <end position="57"/>
    </location>
</feature>
<evidence type="ECO:0000313" key="17">
    <source>
        <dbReference type="Proteomes" id="UP000626092"/>
    </source>
</evidence>
<feature type="region of interest" description="Disordered" evidence="11">
    <location>
        <begin position="829"/>
        <end position="859"/>
    </location>
</feature>
<dbReference type="CDD" id="cd00167">
    <property type="entry name" value="SANT"/>
    <property type="match status" value="1"/>
</dbReference>
<keyword evidence="4" id="KW-0862">Zinc</keyword>
<keyword evidence="1" id="KW-0217">Developmental protein</keyword>
<dbReference type="GO" id="GO:0005634">
    <property type="term" value="C:nucleus"/>
    <property type="evidence" value="ECO:0007669"/>
    <property type="project" value="UniProtKB-ARBA"/>
</dbReference>